<keyword evidence="1" id="KW-0808">Transferase</keyword>
<dbReference type="InterPro" id="IPR000608">
    <property type="entry name" value="UBC"/>
</dbReference>
<gene>
    <name evidence="5" type="ORF">D9619_002657</name>
</gene>
<dbReference type="SMART" id="SM00212">
    <property type="entry name" value="UBCc"/>
    <property type="match status" value="1"/>
</dbReference>
<feature type="compositionally biased region" description="Polar residues" evidence="3">
    <location>
        <begin position="126"/>
        <end position="153"/>
    </location>
</feature>
<feature type="region of interest" description="Disordered" evidence="3">
    <location>
        <begin position="124"/>
        <end position="157"/>
    </location>
</feature>
<feature type="domain" description="UBC core" evidence="4">
    <location>
        <begin position="600"/>
        <end position="759"/>
    </location>
</feature>
<evidence type="ECO:0000256" key="1">
    <source>
        <dbReference type="ARBA" id="ARBA00022679"/>
    </source>
</evidence>
<sequence length="866" mass="95193">MPSSTRRTKRKSSPSKAKGPPSKRPRKDEAQSSKTAVIVIDDSEPEDDEELKEILAQIKESEKHEECFQQGPSSGNKDHPIDLEDDAALAQRLADEWTSEDAVLTKGHKNGDVGYSSEVEFVSHKTAPSGSTQKRPQNQSTSSITPQRSTNAATKPDEALAEHRDLFTGEKPCSKCSKAMKPPRGCVIFTTPEQPPSSMVYLLHISCQSCRTNHCRGCLQPITCPRNCKGPTKNPDCSVLTCCAEIRAIAMFETLGGFDREFMADKAQSNTRAVAKAHSKKKAASDSVGPGGTGYGTGRSAGSYGGPSAAKPREYKASKAASTWDKIVLKTLTTLVGLLPEPYADEPQVYDMLPHALIGHLISLSQLPALLGSLLRNDSVTDWIARSDTYYATLSLLRRMADCELTIQCLIGQQTEMESTCGLENWMWNDGEIVWKRDSSGNLEIVPPLYMHFKKLTRQCEAFLDGASRMLEAGGDQDGEVDETVIQGTSICGDIIAAKDDLERAITILGQSAPSDERENRASEANGQTNNTRQGGKGKGKARDLSLNVDKVYEEACERLCFKHVSFADDATGPDGGLIYSNFMYGASLTQTQTATRLPKSRLHLLKELAVTATSLPSGVWVRVDEVRNDALKIMIAGPEGTPYAGGLFEFDCFLPLEYPATPPLMHLRTTGGGSVRFNPNLYNTGKVCLSLLGTWPGRPEEQWSAKSTLLQVLVSIQSMILIDAPYYNEPGHGQANLKARVSIDYNRNISLQTTRWAIVDWLDDKNRDGIWRDVIYSHFTVLQDKIRKQIVQWAASEPQFKAYQASPHAVYHHPGNPALFGAPMLAPQFAPPSSVSQTPSMDLLAEFDRRMKRIESWEPTLNVDE</sequence>
<dbReference type="OrthoDB" id="47801at2759"/>
<keyword evidence="6" id="KW-1185">Reference proteome</keyword>
<proteinExistence type="predicted"/>
<feature type="region of interest" description="Disordered" evidence="3">
    <location>
        <begin position="273"/>
        <end position="309"/>
    </location>
</feature>
<feature type="region of interest" description="Disordered" evidence="3">
    <location>
        <begin position="510"/>
        <end position="542"/>
    </location>
</feature>
<evidence type="ECO:0000313" key="5">
    <source>
        <dbReference type="EMBL" id="KAF5312406.1"/>
    </source>
</evidence>
<feature type="region of interest" description="Disordered" evidence="3">
    <location>
        <begin position="1"/>
        <end position="94"/>
    </location>
</feature>
<organism evidence="5 6">
    <name type="scientific">Psilocybe cf. subviscida</name>
    <dbReference type="NCBI Taxonomy" id="2480587"/>
    <lineage>
        <taxon>Eukaryota</taxon>
        <taxon>Fungi</taxon>
        <taxon>Dikarya</taxon>
        <taxon>Basidiomycota</taxon>
        <taxon>Agaricomycotina</taxon>
        <taxon>Agaricomycetes</taxon>
        <taxon>Agaricomycetidae</taxon>
        <taxon>Agaricales</taxon>
        <taxon>Agaricineae</taxon>
        <taxon>Strophariaceae</taxon>
        <taxon>Psilocybe</taxon>
    </lineage>
</organism>
<dbReference type="CDD" id="cd23810">
    <property type="entry name" value="UBCc_BIRC6"/>
    <property type="match status" value="1"/>
</dbReference>
<dbReference type="Pfam" id="PF00179">
    <property type="entry name" value="UQ_con"/>
    <property type="match status" value="1"/>
</dbReference>
<evidence type="ECO:0000259" key="4">
    <source>
        <dbReference type="PROSITE" id="PS50127"/>
    </source>
</evidence>
<protein>
    <recommendedName>
        <fullName evidence="4">UBC core domain-containing protein</fullName>
    </recommendedName>
</protein>
<evidence type="ECO:0000256" key="3">
    <source>
        <dbReference type="SAM" id="MobiDB-lite"/>
    </source>
</evidence>
<feature type="compositionally biased region" description="Gly residues" evidence="3">
    <location>
        <begin position="289"/>
        <end position="305"/>
    </location>
</feature>
<comment type="caution">
    <text evidence="5">The sequence shown here is derived from an EMBL/GenBank/DDBJ whole genome shotgun (WGS) entry which is preliminary data.</text>
</comment>
<evidence type="ECO:0000313" key="6">
    <source>
        <dbReference type="Proteomes" id="UP000567179"/>
    </source>
</evidence>
<dbReference type="Gene3D" id="3.10.110.10">
    <property type="entry name" value="Ubiquitin Conjugating Enzyme"/>
    <property type="match status" value="1"/>
</dbReference>
<keyword evidence="2" id="KW-0833">Ubl conjugation pathway</keyword>
<dbReference type="InterPro" id="IPR016135">
    <property type="entry name" value="UBQ-conjugating_enzyme/RWD"/>
</dbReference>
<dbReference type="PANTHER" id="PTHR46116:SF39">
    <property type="entry name" value="BACULOVIRAL IAP REPEAT-CONTAINING PROTEIN 6"/>
    <property type="match status" value="1"/>
</dbReference>
<feature type="compositionally biased region" description="Polar residues" evidence="3">
    <location>
        <begin position="523"/>
        <end position="534"/>
    </location>
</feature>
<feature type="compositionally biased region" description="Acidic residues" evidence="3">
    <location>
        <begin position="41"/>
        <end position="51"/>
    </location>
</feature>
<reference evidence="5 6" key="1">
    <citation type="journal article" date="2020" name="ISME J.">
        <title>Uncovering the hidden diversity of litter-decomposition mechanisms in mushroom-forming fungi.</title>
        <authorList>
            <person name="Floudas D."/>
            <person name="Bentzer J."/>
            <person name="Ahren D."/>
            <person name="Johansson T."/>
            <person name="Persson P."/>
            <person name="Tunlid A."/>
        </authorList>
    </citation>
    <scope>NUCLEOTIDE SEQUENCE [LARGE SCALE GENOMIC DNA]</scope>
    <source>
        <strain evidence="5 6">CBS 101986</strain>
    </source>
</reference>
<dbReference type="PROSITE" id="PS50127">
    <property type="entry name" value="UBC_2"/>
    <property type="match status" value="1"/>
</dbReference>
<dbReference type="PANTHER" id="PTHR46116">
    <property type="entry name" value="(E3-INDEPENDENT) E2 UBIQUITIN-CONJUGATING ENZYME"/>
    <property type="match status" value="1"/>
</dbReference>
<dbReference type="AlphaFoldDB" id="A0A8H5AX90"/>
<name>A0A8H5AX90_9AGAR</name>
<accession>A0A8H5AX90</accession>
<evidence type="ECO:0000256" key="2">
    <source>
        <dbReference type="ARBA" id="ARBA00022786"/>
    </source>
</evidence>
<dbReference type="EMBL" id="JAACJJ010000056">
    <property type="protein sequence ID" value="KAF5312406.1"/>
    <property type="molecule type" value="Genomic_DNA"/>
</dbReference>
<dbReference type="Proteomes" id="UP000567179">
    <property type="component" value="Unassembled WGS sequence"/>
</dbReference>
<feature type="compositionally biased region" description="Basic residues" evidence="3">
    <location>
        <begin position="1"/>
        <end position="13"/>
    </location>
</feature>
<dbReference type="SUPFAM" id="SSF54495">
    <property type="entry name" value="UBC-like"/>
    <property type="match status" value="1"/>
</dbReference>
<dbReference type="GO" id="GO:0016740">
    <property type="term" value="F:transferase activity"/>
    <property type="evidence" value="ECO:0007669"/>
    <property type="project" value="UniProtKB-KW"/>
</dbReference>